<sequence>MIPVRESERPVRAGEIVMIELENMRSLRKLLTEKRPGEDRRARILRTELFDQITTQEPSDKNIKISVKWSFCGIAANGLGSDAHLVAAITKAWNVAYPGNSLAILVAIATEANSHISDAGEGLTIGLLEMVNERIDHAFESRVLSYLGSGCIAASLATSFPTSAGSGRLTTAIQSLTTGMWIKGSLESSLRQNEVLSLLSNMREVLLKMAALSRWSDQESGTLDYFWNFSPQGKQSFLEKFADELSKRFFSNSPLGLRFYLNKLLEGHPPVESSK</sequence>
<dbReference type="AlphaFoldDB" id="A0A1G2N279"/>
<reference evidence="1 2" key="1">
    <citation type="journal article" date="2016" name="Nat. Commun.">
        <title>Thousands of microbial genomes shed light on interconnected biogeochemical processes in an aquifer system.</title>
        <authorList>
            <person name="Anantharaman K."/>
            <person name="Brown C.T."/>
            <person name="Hug L.A."/>
            <person name="Sharon I."/>
            <person name="Castelle C.J."/>
            <person name="Probst A.J."/>
            <person name="Thomas B.C."/>
            <person name="Singh A."/>
            <person name="Wilkins M.J."/>
            <person name="Karaoz U."/>
            <person name="Brodie E.L."/>
            <person name="Williams K.H."/>
            <person name="Hubbard S.S."/>
            <person name="Banfield J.F."/>
        </authorList>
    </citation>
    <scope>NUCLEOTIDE SEQUENCE [LARGE SCALE GENOMIC DNA]</scope>
</reference>
<gene>
    <name evidence="1" type="ORF">A3F51_00425</name>
</gene>
<proteinExistence type="predicted"/>
<dbReference type="EMBL" id="MHRT01000004">
    <property type="protein sequence ID" value="OHA29489.1"/>
    <property type="molecule type" value="Genomic_DNA"/>
</dbReference>
<name>A0A1G2N279_9BACT</name>
<protein>
    <submittedName>
        <fullName evidence="1">Uncharacterized protein</fullName>
    </submittedName>
</protein>
<dbReference type="STRING" id="1802315.A3F51_00425"/>
<organism evidence="1 2">
    <name type="scientific">Candidatus Taylorbacteria bacterium RIFCSPHIGHO2_12_FULL_45_16</name>
    <dbReference type="NCBI Taxonomy" id="1802315"/>
    <lineage>
        <taxon>Bacteria</taxon>
        <taxon>Candidatus Tayloriibacteriota</taxon>
    </lineage>
</organism>
<accession>A0A1G2N279</accession>
<dbReference type="Proteomes" id="UP000178089">
    <property type="component" value="Unassembled WGS sequence"/>
</dbReference>
<evidence type="ECO:0000313" key="2">
    <source>
        <dbReference type="Proteomes" id="UP000178089"/>
    </source>
</evidence>
<comment type="caution">
    <text evidence="1">The sequence shown here is derived from an EMBL/GenBank/DDBJ whole genome shotgun (WGS) entry which is preliminary data.</text>
</comment>
<evidence type="ECO:0000313" key="1">
    <source>
        <dbReference type="EMBL" id="OHA29489.1"/>
    </source>
</evidence>